<name>A0A6S6T070_9BACT</name>
<organism evidence="2">
    <name type="scientific">uncultured Sulfurovum sp</name>
    <dbReference type="NCBI Taxonomy" id="269237"/>
    <lineage>
        <taxon>Bacteria</taxon>
        <taxon>Pseudomonadati</taxon>
        <taxon>Campylobacterota</taxon>
        <taxon>Epsilonproteobacteria</taxon>
        <taxon>Campylobacterales</taxon>
        <taxon>Sulfurovaceae</taxon>
        <taxon>Sulfurovum</taxon>
        <taxon>environmental samples</taxon>
    </lineage>
</organism>
<gene>
    <name evidence="2" type="ORF">HELGO_WM15184</name>
</gene>
<dbReference type="EMBL" id="CACVAZ010000069">
    <property type="protein sequence ID" value="CAA6811734.1"/>
    <property type="molecule type" value="Genomic_DNA"/>
</dbReference>
<feature type="coiled-coil region" evidence="1">
    <location>
        <begin position="43"/>
        <end position="70"/>
    </location>
</feature>
<reference evidence="2" key="1">
    <citation type="submission" date="2020-01" db="EMBL/GenBank/DDBJ databases">
        <authorList>
            <person name="Meier V. D."/>
            <person name="Meier V D."/>
        </authorList>
    </citation>
    <scope>NUCLEOTIDE SEQUENCE</scope>
    <source>
        <strain evidence="2">HLG_WM_MAG_02</strain>
    </source>
</reference>
<sequence>MLLGVPNQINASTRGDVKIVEASENIRYLSQKIAKEYLYLYYNPKKINLKNKLSENMKELEKNIYQININTQSDDSKDILSFLSYTNEEIKLLLEQEATKDISILILDYSETFIEASTSIQVLHQYDFSKEEKMLMHIKELEYLLERVTKYYIASIMNLNKISNTQQMQKTLKEIEDTLKIIKAYSYPKKIKTEQEKIIKSWKIHKDFLTISSELAVPNLLSLSIKNFKDNIKILELYHKKNQ</sequence>
<protein>
    <submittedName>
        <fullName evidence="2">Nitric oxide-responding transcriptional regulator Dnr (Crp/Fnr family)</fullName>
    </submittedName>
</protein>
<proteinExistence type="predicted"/>
<keyword evidence="1" id="KW-0175">Coiled coil</keyword>
<dbReference type="AlphaFoldDB" id="A0A6S6T070"/>
<accession>A0A6S6T070</accession>
<evidence type="ECO:0000313" key="2">
    <source>
        <dbReference type="EMBL" id="CAA6811734.1"/>
    </source>
</evidence>
<evidence type="ECO:0000256" key="1">
    <source>
        <dbReference type="SAM" id="Coils"/>
    </source>
</evidence>